<reference evidence="2 3" key="1">
    <citation type="submission" date="2020-08" db="EMBL/GenBank/DDBJ databases">
        <title>Genomic Encyclopedia of Type Strains, Phase IV (KMG-IV): sequencing the most valuable type-strain genomes for metagenomic binning, comparative biology and taxonomic classification.</title>
        <authorList>
            <person name="Goeker M."/>
        </authorList>
    </citation>
    <scope>NUCLEOTIDE SEQUENCE [LARGE SCALE GENOMIC DNA]</scope>
    <source>
        <strain evidence="2 3">DSM 21458</strain>
    </source>
</reference>
<comment type="caution">
    <text evidence="2">The sequence shown here is derived from an EMBL/GenBank/DDBJ whole genome shotgun (WGS) entry which is preliminary data.</text>
</comment>
<feature type="chain" id="PRO_5033034990" description="Lipoprotein" evidence="1">
    <location>
        <begin position="27"/>
        <end position="138"/>
    </location>
</feature>
<organism evidence="2 3">
    <name type="scientific">Deinobacterium chartae</name>
    <dbReference type="NCBI Taxonomy" id="521158"/>
    <lineage>
        <taxon>Bacteria</taxon>
        <taxon>Thermotogati</taxon>
        <taxon>Deinococcota</taxon>
        <taxon>Deinococci</taxon>
        <taxon>Deinococcales</taxon>
        <taxon>Deinococcaceae</taxon>
        <taxon>Deinobacterium</taxon>
    </lineage>
</organism>
<keyword evidence="3" id="KW-1185">Reference proteome</keyword>
<evidence type="ECO:0008006" key="4">
    <source>
        <dbReference type="Google" id="ProtNLM"/>
    </source>
</evidence>
<evidence type="ECO:0000256" key="1">
    <source>
        <dbReference type="SAM" id="SignalP"/>
    </source>
</evidence>
<feature type="signal peptide" evidence="1">
    <location>
        <begin position="1"/>
        <end position="26"/>
    </location>
</feature>
<dbReference type="RefSeq" id="WP_183983355.1">
    <property type="nucleotide sequence ID" value="NZ_JACHHG010000001.1"/>
</dbReference>
<dbReference type="PROSITE" id="PS51257">
    <property type="entry name" value="PROKAR_LIPOPROTEIN"/>
    <property type="match status" value="1"/>
</dbReference>
<name>A0A841HWN4_9DEIO</name>
<dbReference type="Proteomes" id="UP000569951">
    <property type="component" value="Unassembled WGS sequence"/>
</dbReference>
<gene>
    <name evidence="2" type="ORF">HNR42_000071</name>
</gene>
<evidence type="ECO:0000313" key="2">
    <source>
        <dbReference type="EMBL" id="MBB6096659.1"/>
    </source>
</evidence>
<proteinExistence type="predicted"/>
<dbReference type="EMBL" id="JACHHG010000001">
    <property type="protein sequence ID" value="MBB6096659.1"/>
    <property type="molecule type" value="Genomic_DNA"/>
</dbReference>
<protein>
    <recommendedName>
        <fullName evidence="4">Lipoprotein</fullName>
    </recommendedName>
</protein>
<accession>A0A841HWN4</accession>
<evidence type="ECO:0000313" key="3">
    <source>
        <dbReference type="Proteomes" id="UP000569951"/>
    </source>
</evidence>
<dbReference type="AlphaFoldDB" id="A0A841HWN4"/>
<keyword evidence="1" id="KW-0732">Signal</keyword>
<sequence length="138" mass="15446">MSYARPYRHKNLLGLLSCALPLLLFACSAGTPRSSTPRYRLDVHDASRCHSITVRVSTGDLIWDLFTLDGSPARSVERPSRTPPDVAFVHYGLRCDDAQGESVWQNAERRQGEAMYDPNAGIEALFVVGSRLEVRVRR</sequence>